<proteinExistence type="predicted"/>
<evidence type="ECO:0000313" key="2">
    <source>
        <dbReference type="EMBL" id="AQS22404.1"/>
    </source>
</evidence>
<dbReference type="EMBL" id="KY349138">
    <property type="protein sequence ID" value="AQS22404.1"/>
    <property type="molecule type" value="Genomic_DNA"/>
</dbReference>
<protein>
    <recommendedName>
        <fullName evidence="3">Helix-turn-helix domain-containing protein</fullName>
    </recommendedName>
</protein>
<gene>
    <name evidence="2" type="ORF">pCBMA213_2_00040</name>
</gene>
<feature type="region of interest" description="Disordered" evidence="1">
    <location>
        <begin position="251"/>
        <end position="288"/>
    </location>
</feature>
<feature type="region of interest" description="Disordered" evidence="1">
    <location>
        <begin position="442"/>
        <end position="466"/>
    </location>
</feature>
<feature type="region of interest" description="Disordered" evidence="1">
    <location>
        <begin position="30"/>
        <end position="51"/>
    </location>
</feature>
<feature type="compositionally biased region" description="Basic and acidic residues" evidence="1">
    <location>
        <begin position="396"/>
        <end position="406"/>
    </location>
</feature>
<dbReference type="AlphaFoldDB" id="A0A1S6GKK9"/>
<evidence type="ECO:0008006" key="3">
    <source>
        <dbReference type="Google" id="ProtNLM"/>
    </source>
</evidence>
<feature type="compositionally biased region" description="Low complexity" evidence="1">
    <location>
        <begin position="254"/>
        <end position="269"/>
    </location>
</feature>
<feature type="region of interest" description="Disordered" evidence="1">
    <location>
        <begin position="1"/>
        <end position="20"/>
    </location>
</feature>
<keyword evidence="2" id="KW-0614">Plasmid</keyword>
<dbReference type="RefSeq" id="WP_155909885.1">
    <property type="nucleotide sequence ID" value="NZ_MZMR01000015.1"/>
</dbReference>
<feature type="region of interest" description="Disordered" evidence="1">
    <location>
        <begin position="396"/>
        <end position="420"/>
    </location>
</feature>
<reference evidence="2" key="1">
    <citation type="submission" date="2016-12" db="EMBL/GenBank/DDBJ databases">
        <title>Complete plasmid sequence carrying type IV-like and type VII secretion systems from an atypical mycobacteria strain.</title>
        <authorList>
            <person name="Morgado S."/>
            <person name="Marin M."/>
            <person name="Fonseca E."/>
            <person name="Freitas F."/>
            <person name="Vicente A.C."/>
        </authorList>
    </citation>
    <scope>NUCLEOTIDE SEQUENCE</scope>
    <source>
        <strain evidence="2">CBMA 213</strain>
        <plasmid evidence="2">pCBMA213_2</plasmid>
    </source>
</reference>
<feature type="compositionally biased region" description="Polar residues" evidence="1">
    <location>
        <begin position="279"/>
        <end position="288"/>
    </location>
</feature>
<feature type="compositionally biased region" description="Basic and acidic residues" evidence="1">
    <location>
        <begin position="446"/>
        <end position="466"/>
    </location>
</feature>
<name>A0A1S6GKK9_9MYCO</name>
<feature type="compositionally biased region" description="Low complexity" evidence="1">
    <location>
        <begin position="407"/>
        <end position="420"/>
    </location>
</feature>
<dbReference type="Pfam" id="PF13730">
    <property type="entry name" value="HTH_36"/>
    <property type="match status" value="1"/>
</dbReference>
<organism evidence="2">
    <name type="scientific">Mycolicibacterium sp. CBMA 213</name>
    <dbReference type="NCBI Taxonomy" id="1968788"/>
    <lineage>
        <taxon>Bacteria</taxon>
        <taxon>Bacillati</taxon>
        <taxon>Actinomycetota</taxon>
        <taxon>Actinomycetes</taxon>
        <taxon>Mycobacteriales</taxon>
        <taxon>Mycobacteriaceae</taxon>
        <taxon>Mycolicibacterium</taxon>
    </lineage>
</organism>
<evidence type="ECO:0000256" key="1">
    <source>
        <dbReference type="SAM" id="MobiDB-lite"/>
    </source>
</evidence>
<sequence>MLPGRTHDSSYPLEGPEGAICDQHRVSPREEFHRASLGQRPPTYRGSSPTRRCRGVLRAKPTARKIRSRTRTTPRWNPLSPTAAVVLELPDDVYAGVPCWNGKWARWAHLTVGIAYDLGYQRIRPLMCDGGISRKTLILVAAALARYADYRTGRNARPTNRRLAEDTALSERTVQRGREALRLLGLATELLRGRQRTRAERFASWRLGDRHRGWASVWCLHESSWQRRVFHKMSSHPRKGSLLSVNVSFRDKTTTPGTAGTPSAATTKGASRRRRRQEPSQGRTESRQQGYLLASSWLRNARTPQWARKHTPRGWSAILAPLAEHGWTPDDINELMADWERTGGNWLPPVPYKPIALIATMIVWHRRHNGLDDRPAALALAQEQAAEQARIEQRLRDRRAQEESRQARAAARDLVGGPAHRAAQQVAADAAARAAAKRAMQAARDAAARSELVARQRGHDLPGRTD</sequence>
<accession>A0A1S6GKK9</accession>
<geneLocation type="plasmid" evidence="2">
    <name>pCBMA213_2</name>
</geneLocation>